<gene>
    <name evidence="1" type="ORF">SDC9_208610</name>
</gene>
<name>A0A645JC18_9ZZZZ</name>
<sequence>MAVENGAKGFLFAESLWPELGQYRQATGEIDWVAVEKYFQTTVRDRVIELVRIATESLADS</sequence>
<dbReference type="AlphaFoldDB" id="A0A645JC18"/>
<comment type="caution">
    <text evidence="1">The sequence shown here is derived from an EMBL/GenBank/DDBJ whole genome shotgun (WGS) entry which is preliminary data.</text>
</comment>
<dbReference type="Gene3D" id="3.20.20.70">
    <property type="entry name" value="Aldolase class I"/>
    <property type="match status" value="1"/>
</dbReference>
<dbReference type="EMBL" id="VSSQ01136686">
    <property type="protein sequence ID" value="MPN60877.1"/>
    <property type="molecule type" value="Genomic_DNA"/>
</dbReference>
<accession>A0A645JC18</accession>
<organism evidence="1">
    <name type="scientific">bioreactor metagenome</name>
    <dbReference type="NCBI Taxonomy" id="1076179"/>
    <lineage>
        <taxon>unclassified sequences</taxon>
        <taxon>metagenomes</taxon>
        <taxon>ecological metagenomes</taxon>
    </lineage>
</organism>
<evidence type="ECO:0000313" key="1">
    <source>
        <dbReference type="EMBL" id="MPN60877.1"/>
    </source>
</evidence>
<protein>
    <submittedName>
        <fullName evidence="1">Uncharacterized protein</fullName>
    </submittedName>
</protein>
<proteinExistence type="predicted"/>
<reference evidence="1" key="1">
    <citation type="submission" date="2019-08" db="EMBL/GenBank/DDBJ databases">
        <authorList>
            <person name="Kucharzyk K."/>
            <person name="Murdoch R.W."/>
            <person name="Higgins S."/>
            <person name="Loffler F."/>
        </authorList>
    </citation>
    <scope>NUCLEOTIDE SEQUENCE</scope>
</reference>
<dbReference type="InterPro" id="IPR013785">
    <property type="entry name" value="Aldolase_TIM"/>
</dbReference>